<organism evidence="3 4">
    <name type="scientific">Anaerosporobacter mobilis DSM 15930</name>
    <dbReference type="NCBI Taxonomy" id="1120996"/>
    <lineage>
        <taxon>Bacteria</taxon>
        <taxon>Bacillati</taxon>
        <taxon>Bacillota</taxon>
        <taxon>Clostridia</taxon>
        <taxon>Lachnospirales</taxon>
        <taxon>Lachnospiraceae</taxon>
        <taxon>Anaerosporobacter</taxon>
    </lineage>
</organism>
<evidence type="ECO:0000313" key="3">
    <source>
        <dbReference type="EMBL" id="SHM73713.1"/>
    </source>
</evidence>
<name>A0A1M7L725_9FIRM</name>
<gene>
    <name evidence="3" type="ORF">SAMN02746066_03117</name>
</gene>
<dbReference type="Proteomes" id="UP000184038">
    <property type="component" value="Unassembled WGS sequence"/>
</dbReference>
<protein>
    <submittedName>
        <fullName evidence="3">4-methyl-5(B-hydroxyethyl)-thiazole monophosphate biosynthesis</fullName>
    </submittedName>
</protein>
<evidence type="ECO:0000256" key="1">
    <source>
        <dbReference type="ARBA" id="ARBA00022737"/>
    </source>
</evidence>
<dbReference type="STRING" id="1120996.SAMN02746066_03117"/>
<dbReference type="CDD" id="cd03135">
    <property type="entry name" value="GATase1_DJ-1"/>
    <property type="match status" value="1"/>
</dbReference>
<dbReference type="EMBL" id="FRCP01000015">
    <property type="protein sequence ID" value="SHM73713.1"/>
    <property type="molecule type" value="Genomic_DNA"/>
</dbReference>
<dbReference type="InterPro" id="IPR006287">
    <property type="entry name" value="DJ-1"/>
</dbReference>
<reference evidence="3 4" key="1">
    <citation type="submission" date="2016-11" db="EMBL/GenBank/DDBJ databases">
        <authorList>
            <person name="Jaros S."/>
            <person name="Januszkiewicz K."/>
            <person name="Wedrychowicz H."/>
        </authorList>
    </citation>
    <scope>NUCLEOTIDE SEQUENCE [LARGE SCALE GENOMIC DNA]</scope>
    <source>
        <strain evidence="3 4">DSM 15930</strain>
    </source>
</reference>
<keyword evidence="1" id="KW-0677">Repeat</keyword>
<dbReference type="Pfam" id="PF01965">
    <property type="entry name" value="DJ-1_PfpI"/>
    <property type="match status" value="1"/>
</dbReference>
<dbReference type="GO" id="GO:0005737">
    <property type="term" value="C:cytoplasm"/>
    <property type="evidence" value="ECO:0007669"/>
    <property type="project" value="UniProtKB-ARBA"/>
</dbReference>
<keyword evidence="4" id="KW-1185">Reference proteome</keyword>
<dbReference type="RefSeq" id="WP_073289323.1">
    <property type="nucleotide sequence ID" value="NZ_FRCP01000015.1"/>
</dbReference>
<accession>A0A1M7L725</accession>
<dbReference type="FunFam" id="3.40.50.880:FF:000015">
    <property type="entry name" value="Protein DJ-1 homolog C"/>
    <property type="match status" value="1"/>
</dbReference>
<dbReference type="InterPro" id="IPR002818">
    <property type="entry name" value="DJ-1/PfpI"/>
</dbReference>
<dbReference type="NCBIfam" id="TIGR01383">
    <property type="entry name" value="not_thiJ"/>
    <property type="match status" value="1"/>
</dbReference>
<dbReference type="PANTHER" id="PTHR48094:SF12">
    <property type="entry name" value="PARKINSON DISEASE PROTEIN 7 HOMOLOG"/>
    <property type="match status" value="1"/>
</dbReference>
<dbReference type="PANTHER" id="PTHR48094">
    <property type="entry name" value="PROTEIN/NUCLEIC ACID DEGLYCASE DJ-1-RELATED"/>
    <property type="match status" value="1"/>
</dbReference>
<evidence type="ECO:0000259" key="2">
    <source>
        <dbReference type="Pfam" id="PF01965"/>
    </source>
</evidence>
<feature type="domain" description="DJ-1/PfpI" evidence="2">
    <location>
        <begin position="2"/>
        <end position="164"/>
    </location>
</feature>
<dbReference type="AlphaFoldDB" id="A0A1M7L725"/>
<dbReference type="Gene3D" id="3.40.50.880">
    <property type="match status" value="1"/>
</dbReference>
<evidence type="ECO:0000313" key="4">
    <source>
        <dbReference type="Proteomes" id="UP000184038"/>
    </source>
</evidence>
<dbReference type="OrthoDB" id="9800516at2"/>
<dbReference type="InterPro" id="IPR029062">
    <property type="entry name" value="Class_I_gatase-like"/>
</dbReference>
<dbReference type="SUPFAM" id="SSF52317">
    <property type="entry name" value="Class I glutamine amidotransferase-like"/>
    <property type="match status" value="1"/>
</dbReference>
<proteinExistence type="predicted"/>
<sequence>MKKVAIFFADGFEEIEALTVVDVLRRAKMEVTLVSMKGIKEVYGAHKIAVVTERFFDDINYEAIDMLVLPGGMPGTSRLAESKPLQKLIKKFNDNGKCIAAICAAPSILGTLGLLDGKNAVCYPGYEDKLRGATIVDAGAVIDGNIVTGRSMGSAVEFALAIVERLESKELADSIAKSIVF</sequence>
<dbReference type="InterPro" id="IPR050325">
    <property type="entry name" value="Prot/Nucl_acid_deglycase"/>
</dbReference>